<dbReference type="SUPFAM" id="SSF55785">
    <property type="entry name" value="PYP-like sensor domain (PAS domain)"/>
    <property type="match status" value="1"/>
</dbReference>
<dbReference type="PROSITE" id="PS50801">
    <property type="entry name" value="STAS"/>
    <property type="match status" value="1"/>
</dbReference>
<evidence type="ECO:0000259" key="2">
    <source>
        <dbReference type="PROSITE" id="PS50112"/>
    </source>
</evidence>
<dbReference type="InterPro" id="IPR036513">
    <property type="entry name" value="STAS_dom_sf"/>
</dbReference>
<name>A0ABV5ICY7_9ACTN</name>
<sequence length="325" mass="35053">MQLSVRLVPVGDTTLVIALAGELDSTTSPILAAFLDPLPRSRVKHVIVAAGDLWFCDLNGLEKLAITHRAMQVKGGHLAVAEAQPALRRLVALMAEHGGTAIPVFTAMPDALAGTGIEIYEQAGPPRPLGRHLPHFRRARDPRLERPHRARPARWPAIIHRLRTANEELESANEELRSANDELRHANDALTARTTELDEVSRFTDSLVRGLGDAVVVLDADMRVVIWGAMAEELWGVRAGEAVGRPLASLGTWLPVEAIVPLVRDTLAGGAGRAGSRRVALDAVNERGRPTPLTVELSHLRTGGDSGHGLIIAMKVPRSGDSHDR</sequence>
<evidence type="ECO:0000313" key="4">
    <source>
        <dbReference type="EMBL" id="MFB9202408.1"/>
    </source>
</evidence>
<dbReference type="CDD" id="cd07043">
    <property type="entry name" value="STAS_anti-anti-sigma_factors"/>
    <property type="match status" value="1"/>
</dbReference>
<keyword evidence="5" id="KW-1185">Reference proteome</keyword>
<evidence type="ECO:0000313" key="5">
    <source>
        <dbReference type="Proteomes" id="UP001589647"/>
    </source>
</evidence>
<dbReference type="Proteomes" id="UP001589647">
    <property type="component" value="Unassembled WGS sequence"/>
</dbReference>
<dbReference type="PROSITE" id="PS50112">
    <property type="entry name" value="PAS"/>
    <property type="match status" value="1"/>
</dbReference>
<dbReference type="InterPro" id="IPR013767">
    <property type="entry name" value="PAS_fold"/>
</dbReference>
<proteinExistence type="predicted"/>
<dbReference type="Gene3D" id="3.30.750.24">
    <property type="entry name" value="STAS domain"/>
    <property type="match status" value="1"/>
</dbReference>
<accession>A0ABV5ICY7</accession>
<dbReference type="EMBL" id="JBHMEI010000007">
    <property type="protein sequence ID" value="MFB9202408.1"/>
    <property type="molecule type" value="Genomic_DNA"/>
</dbReference>
<dbReference type="Pfam" id="PF00989">
    <property type="entry name" value="PAS"/>
    <property type="match status" value="1"/>
</dbReference>
<dbReference type="InterPro" id="IPR035965">
    <property type="entry name" value="PAS-like_dom_sf"/>
</dbReference>
<dbReference type="SUPFAM" id="SSF52091">
    <property type="entry name" value="SpoIIaa-like"/>
    <property type="match status" value="1"/>
</dbReference>
<keyword evidence="1" id="KW-0175">Coiled coil</keyword>
<gene>
    <name evidence="4" type="ORF">ACFFV7_14510</name>
</gene>
<dbReference type="RefSeq" id="WP_229824728.1">
    <property type="nucleotide sequence ID" value="NZ_BMRC01000021.1"/>
</dbReference>
<protein>
    <submittedName>
        <fullName evidence="4">STAS domain-containing protein</fullName>
    </submittedName>
</protein>
<dbReference type="Gene3D" id="3.30.450.20">
    <property type="entry name" value="PAS domain"/>
    <property type="match status" value="1"/>
</dbReference>
<feature type="domain" description="STAS" evidence="3">
    <location>
        <begin position="15"/>
        <end position="115"/>
    </location>
</feature>
<reference evidence="4 5" key="1">
    <citation type="submission" date="2024-09" db="EMBL/GenBank/DDBJ databases">
        <authorList>
            <person name="Sun Q."/>
            <person name="Mori K."/>
        </authorList>
    </citation>
    <scope>NUCLEOTIDE SEQUENCE [LARGE SCALE GENOMIC DNA]</scope>
    <source>
        <strain evidence="4 5">CCM 3426</strain>
    </source>
</reference>
<evidence type="ECO:0000259" key="3">
    <source>
        <dbReference type="PROSITE" id="PS50801"/>
    </source>
</evidence>
<dbReference type="CDD" id="cd00130">
    <property type="entry name" value="PAS"/>
    <property type="match status" value="1"/>
</dbReference>
<dbReference type="InterPro" id="IPR002645">
    <property type="entry name" value="STAS_dom"/>
</dbReference>
<comment type="caution">
    <text evidence="4">The sequence shown here is derived from an EMBL/GenBank/DDBJ whole genome shotgun (WGS) entry which is preliminary data.</text>
</comment>
<organism evidence="4 5">
    <name type="scientific">Nonomuraea spiralis</name>
    <dbReference type="NCBI Taxonomy" id="46182"/>
    <lineage>
        <taxon>Bacteria</taxon>
        <taxon>Bacillati</taxon>
        <taxon>Actinomycetota</taxon>
        <taxon>Actinomycetes</taxon>
        <taxon>Streptosporangiales</taxon>
        <taxon>Streptosporangiaceae</taxon>
        <taxon>Nonomuraea</taxon>
    </lineage>
</organism>
<dbReference type="InterPro" id="IPR000014">
    <property type="entry name" value="PAS"/>
</dbReference>
<evidence type="ECO:0000256" key="1">
    <source>
        <dbReference type="SAM" id="Coils"/>
    </source>
</evidence>
<feature type="domain" description="PAS" evidence="2">
    <location>
        <begin position="200"/>
        <end position="245"/>
    </location>
</feature>
<feature type="coiled-coil region" evidence="1">
    <location>
        <begin position="159"/>
        <end position="193"/>
    </location>
</feature>